<proteinExistence type="inferred from homology"/>
<keyword evidence="5" id="KW-0004">4Fe-4S</keyword>
<feature type="domain" description="4Fe-4S ferredoxin-type" evidence="17">
    <location>
        <begin position="139"/>
        <end position="169"/>
    </location>
</feature>
<keyword evidence="6" id="KW-0001">2Fe-2S</keyword>
<keyword evidence="12" id="KW-0411">Iron-sulfur</keyword>
<dbReference type="InterPro" id="IPR050123">
    <property type="entry name" value="Prok_molybdopt-oxidoreductase"/>
</dbReference>
<keyword evidence="21" id="KW-1185">Reference proteome</keyword>
<dbReference type="GO" id="GO:0015942">
    <property type="term" value="P:formate metabolic process"/>
    <property type="evidence" value="ECO:0007669"/>
    <property type="project" value="InterPro"/>
</dbReference>
<dbReference type="GO" id="GO:0043546">
    <property type="term" value="F:molybdopterin cofactor binding"/>
    <property type="evidence" value="ECO:0007669"/>
    <property type="project" value="InterPro"/>
</dbReference>
<dbReference type="eggNOG" id="COG3383">
    <property type="taxonomic scope" value="Bacteria"/>
</dbReference>
<dbReference type="FunFam" id="3.40.228.10:FF:000002">
    <property type="entry name" value="Formate dehydrogenase subunit alpha"/>
    <property type="match status" value="1"/>
</dbReference>
<dbReference type="InterPro" id="IPR006657">
    <property type="entry name" value="MoPterin_dinucl-bd_dom"/>
</dbReference>
<protein>
    <submittedName>
        <fullName evidence="20">Formate dehydrogenase, alpha subunit</fullName>
    </submittedName>
</protein>
<dbReference type="Pfam" id="PF01568">
    <property type="entry name" value="Molydop_binding"/>
    <property type="match status" value="1"/>
</dbReference>
<dbReference type="InterPro" id="IPR017896">
    <property type="entry name" value="4Fe4S_Fe-S-bd"/>
</dbReference>
<evidence type="ECO:0000313" key="20">
    <source>
        <dbReference type="EMBL" id="ACV64226.1"/>
    </source>
</evidence>
<dbReference type="Proteomes" id="UP000002217">
    <property type="component" value="Chromosome"/>
</dbReference>
<dbReference type="KEGG" id="dae:Dtox_3507"/>
<dbReference type="PANTHER" id="PTHR43105:SF14">
    <property type="entry name" value="FORMATE DEHYDROGENASE H"/>
    <property type="match status" value="1"/>
</dbReference>
<accession>C8VVT9</accession>
<dbReference type="PROSITE" id="PS00490">
    <property type="entry name" value="MOLYBDOPTERIN_PROK_2"/>
    <property type="match status" value="1"/>
</dbReference>
<dbReference type="InterPro" id="IPR036010">
    <property type="entry name" value="2Fe-2S_ferredoxin-like_sf"/>
</dbReference>
<organism evidence="20 21">
    <name type="scientific">Desulfofarcimen acetoxidans (strain ATCC 49208 / DSM 771 / KCTC 5769 / VKM B-1644 / 5575)</name>
    <name type="common">Desulfotomaculum acetoxidans</name>
    <dbReference type="NCBI Taxonomy" id="485916"/>
    <lineage>
        <taxon>Bacteria</taxon>
        <taxon>Bacillati</taxon>
        <taxon>Bacillota</taxon>
        <taxon>Clostridia</taxon>
        <taxon>Eubacteriales</taxon>
        <taxon>Peptococcaceae</taxon>
        <taxon>Desulfofarcimen</taxon>
    </lineage>
</organism>
<dbReference type="GO" id="GO:0016020">
    <property type="term" value="C:membrane"/>
    <property type="evidence" value="ECO:0007669"/>
    <property type="project" value="UniProtKB-SubCell"/>
</dbReference>
<evidence type="ECO:0000259" key="16">
    <source>
        <dbReference type="PROSITE" id="PS51085"/>
    </source>
</evidence>
<dbReference type="CDD" id="cd00207">
    <property type="entry name" value="fer2"/>
    <property type="match status" value="1"/>
</dbReference>
<feature type="domain" description="4Fe-4S Mo/W bis-MGD-type" evidence="18">
    <location>
        <begin position="220"/>
        <end position="276"/>
    </location>
</feature>
<dbReference type="Pfam" id="PF00384">
    <property type="entry name" value="Molybdopterin"/>
    <property type="match status" value="1"/>
</dbReference>
<dbReference type="PROSITE" id="PS51669">
    <property type="entry name" value="4FE4S_MOW_BIS_MGD"/>
    <property type="match status" value="1"/>
</dbReference>
<comment type="cofactor">
    <cofactor evidence="15">
        <name>[2Fe-2S] cluster</name>
        <dbReference type="ChEBI" id="CHEBI:190135"/>
    </cofactor>
</comment>
<evidence type="ECO:0000256" key="7">
    <source>
        <dbReference type="ARBA" id="ARBA00022723"/>
    </source>
</evidence>
<keyword evidence="10" id="KW-0560">Oxidoreductase</keyword>
<comment type="cofactor">
    <cofactor evidence="1">
        <name>[4Fe-4S] cluster</name>
        <dbReference type="ChEBI" id="CHEBI:49883"/>
    </cofactor>
</comment>
<dbReference type="InterPro" id="IPR009010">
    <property type="entry name" value="Asp_de-COase-like_dom_sf"/>
</dbReference>
<dbReference type="GO" id="GO:0003954">
    <property type="term" value="F:NADH dehydrogenase activity"/>
    <property type="evidence" value="ECO:0007669"/>
    <property type="project" value="TreeGrafter"/>
</dbReference>
<evidence type="ECO:0000256" key="2">
    <source>
        <dbReference type="ARBA" id="ARBA00004370"/>
    </source>
</evidence>
<feature type="domain" description="2Fe-2S ferredoxin-type" evidence="16">
    <location>
        <begin position="2"/>
        <end position="80"/>
    </location>
</feature>
<dbReference type="SUPFAM" id="SSF50692">
    <property type="entry name" value="ADC-like"/>
    <property type="match status" value="1"/>
</dbReference>
<dbReference type="SMART" id="SM00929">
    <property type="entry name" value="NADH-G_4Fe-4S_3"/>
    <property type="match status" value="1"/>
</dbReference>
<keyword evidence="8" id="KW-0677">Repeat</keyword>
<name>C8VVT9_DESAS</name>
<dbReference type="Gene3D" id="3.10.20.740">
    <property type="match status" value="1"/>
</dbReference>
<dbReference type="Gene3D" id="2.20.25.90">
    <property type="entry name" value="ADC-like domains"/>
    <property type="match status" value="1"/>
</dbReference>
<dbReference type="FunFam" id="3.30.70.20:FF:000035">
    <property type="entry name" value="Iron hydrogenase 1"/>
    <property type="match status" value="1"/>
</dbReference>
<evidence type="ECO:0000313" key="21">
    <source>
        <dbReference type="Proteomes" id="UP000002217"/>
    </source>
</evidence>
<evidence type="ECO:0000259" key="18">
    <source>
        <dbReference type="PROSITE" id="PS51669"/>
    </source>
</evidence>
<dbReference type="FunFam" id="3.10.20.740:FF:000004">
    <property type="entry name" value="NADH-quinone oxidoreductase"/>
    <property type="match status" value="1"/>
</dbReference>
<dbReference type="InterPro" id="IPR006478">
    <property type="entry name" value="Formate_DH_asu"/>
</dbReference>
<comment type="similarity">
    <text evidence="4">In the C-terminal section; belongs to the prokaryotic molybdopterin-containing oxidoreductase family.</text>
</comment>
<dbReference type="PROSITE" id="PS51379">
    <property type="entry name" value="4FE4S_FER_2"/>
    <property type="match status" value="2"/>
</dbReference>
<dbReference type="PROSITE" id="PS51085">
    <property type="entry name" value="2FE2S_FER_2"/>
    <property type="match status" value="1"/>
</dbReference>
<reference evidence="20 21" key="1">
    <citation type="journal article" date="2009" name="Stand. Genomic Sci.">
        <title>Complete genome sequence of Desulfotomaculum acetoxidans type strain (5575).</title>
        <authorList>
            <person name="Spring S."/>
            <person name="Lapidus A."/>
            <person name="Schroder M."/>
            <person name="Gleim D."/>
            <person name="Sims D."/>
            <person name="Meincke L."/>
            <person name="Glavina Del Rio T."/>
            <person name="Tice H."/>
            <person name="Copeland A."/>
            <person name="Cheng J.F."/>
            <person name="Lucas S."/>
            <person name="Chen F."/>
            <person name="Nolan M."/>
            <person name="Bruce D."/>
            <person name="Goodwin L."/>
            <person name="Pitluck S."/>
            <person name="Ivanova N."/>
            <person name="Mavromatis K."/>
            <person name="Mikhailova N."/>
            <person name="Pati A."/>
            <person name="Chen A."/>
            <person name="Palaniappan K."/>
            <person name="Land M."/>
            <person name="Hauser L."/>
            <person name="Chang Y.J."/>
            <person name="Jeffries C.D."/>
            <person name="Chain P."/>
            <person name="Saunders E."/>
            <person name="Brettin T."/>
            <person name="Detter J.C."/>
            <person name="Goker M."/>
            <person name="Bristow J."/>
            <person name="Eisen J.A."/>
            <person name="Markowitz V."/>
            <person name="Hugenholtz P."/>
            <person name="Kyrpides N.C."/>
            <person name="Klenk H.P."/>
            <person name="Han C."/>
        </authorList>
    </citation>
    <scope>NUCLEOTIDE SEQUENCE [LARGE SCALE GENOMIC DNA]</scope>
    <source>
        <strain evidence="21">ATCC 49208 / DSM 771 / VKM B-1644</strain>
    </source>
</reference>
<evidence type="ECO:0000256" key="11">
    <source>
        <dbReference type="ARBA" id="ARBA00023004"/>
    </source>
</evidence>
<keyword evidence="14" id="KW-0472">Membrane</keyword>
<comment type="subcellular location">
    <subcellularLocation>
        <location evidence="2">Membrane</location>
    </subcellularLocation>
</comment>
<dbReference type="PROSITE" id="PS00551">
    <property type="entry name" value="MOLYBDOPTERIN_PROK_1"/>
    <property type="match status" value="1"/>
</dbReference>
<evidence type="ECO:0000256" key="9">
    <source>
        <dbReference type="ARBA" id="ARBA00022967"/>
    </source>
</evidence>
<dbReference type="NCBIfam" id="TIGR01591">
    <property type="entry name" value="Fdh-alpha"/>
    <property type="match status" value="1"/>
</dbReference>
<dbReference type="InterPro" id="IPR019574">
    <property type="entry name" value="NADH_UbQ_OxRdtase_Gsu_4Fe4S-bd"/>
</dbReference>
<dbReference type="SUPFAM" id="SSF54292">
    <property type="entry name" value="2Fe-2S ferredoxin-like"/>
    <property type="match status" value="1"/>
</dbReference>
<dbReference type="STRING" id="485916.Dtox_3507"/>
<evidence type="ECO:0000256" key="1">
    <source>
        <dbReference type="ARBA" id="ARBA00001966"/>
    </source>
</evidence>
<dbReference type="InterPro" id="IPR001041">
    <property type="entry name" value="2Fe-2S_ferredoxin-type"/>
</dbReference>
<dbReference type="Pfam" id="PF10588">
    <property type="entry name" value="NADH-G_4Fe-4S_3"/>
    <property type="match status" value="1"/>
</dbReference>
<evidence type="ECO:0000256" key="13">
    <source>
        <dbReference type="ARBA" id="ARBA00023027"/>
    </source>
</evidence>
<dbReference type="PROSITE" id="PS51839">
    <property type="entry name" value="4FE4S_HC3"/>
    <property type="match status" value="1"/>
</dbReference>
<dbReference type="InterPro" id="IPR006963">
    <property type="entry name" value="Mopterin_OxRdtase_4Fe-4S_dom"/>
</dbReference>
<evidence type="ECO:0000256" key="6">
    <source>
        <dbReference type="ARBA" id="ARBA00022714"/>
    </source>
</evidence>
<dbReference type="PIRSF" id="PIRSF036643">
    <property type="entry name" value="FDH_alpha"/>
    <property type="match status" value="1"/>
</dbReference>
<evidence type="ECO:0000256" key="15">
    <source>
        <dbReference type="ARBA" id="ARBA00034078"/>
    </source>
</evidence>
<keyword evidence="7" id="KW-0479">Metal-binding</keyword>
<dbReference type="GO" id="GO:0022904">
    <property type="term" value="P:respiratory electron transport chain"/>
    <property type="evidence" value="ECO:0007669"/>
    <property type="project" value="TreeGrafter"/>
</dbReference>
<dbReference type="GO" id="GO:0046872">
    <property type="term" value="F:metal ion binding"/>
    <property type="evidence" value="ECO:0007669"/>
    <property type="project" value="UniProtKB-KW"/>
</dbReference>
<dbReference type="GO" id="GO:0051537">
    <property type="term" value="F:2 iron, 2 sulfur cluster binding"/>
    <property type="evidence" value="ECO:0007669"/>
    <property type="project" value="UniProtKB-KW"/>
</dbReference>
<gene>
    <name evidence="20" type="ordered locus">Dtox_3507</name>
</gene>
<dbReference type="SMART" id="SM00926">
    <property type="entry name" value="Molybdop_Fe4S4"/>
    <property type="match status" value="1"/>
</dbReference>
<keyword evidence="11" id="KW-0408">Iron</keyword>
<feature type="domain" description="4Fe-4S His(Cys)3-ligated-type" evidence="19">
    <location>
        <begin position="80"/>
        <end position="119"/>
    </location>
</feature>
<evidence type="ECO:0000256" key="12">
    <source>
        <dbReference type="ARBA" id="ARBA00023014"/>
    </source>
</evidence>
<evidence type="ECO:0000256" key="8">
    <source>
        <dbReference type="ARBA" id="ARBA00022737"/>
    </source>
</evidence>
<dbReference type="Pfam" id="PF13510">
    <property type="entry name" value="Fer2_4"/>
    <property type="match status" value="1"/>
</dbReference>
<dbReference type="InterPro" id="IPR006656">
    <property type="entry name" value="Mopterin_OxRdtase"/>
</dbReference>
<dbReference type="Pfam" id="PF22117">
    <property type="entry name" value="Fer4_Nqo3"/>
    <property type="match status" value="1"/>
</dbReference>
<dbReference type="Pfam" id="PF04879">
    <property type="entry name" value="Molybdop_Fe4S4"/>
    <property type="match status" value="1"/>
</dbReference>
<feature type="domain" description="4Fe-4S ferredoxin-type" evidence="17">
    <location>
        <begin position="182"/>
        <end position="211"/>
    </location>
</feature>
<evidence type="ECO:0000256" key="14">
    <source>
        <dbReference type="ARBA" id="ARBA00023136"/>
    </source>
</evidence>
<evidence type="ECO:0000256" key="5">
    <source>
        <dbReference type="ARBA" id="ARBA00022485"/>
    </source>
</evidence>
<dbReference type="HOGENOM" id="CLU_000422_4_0_9"/>
<dbReference type="Gene3D" id="3.30.70.20">
    <property type="match status" value="1"/>
</dbReference>
<dbReference type="SUPFAM" id="SSF54862">
    <property type="entry name" value="4Fe-4S ferredoxins"/>
    <property type="match status" value="1"/>
</dbReference>
<evidence type="ECO:0000256" key="4">
    <source>
        <dbReference type="ARBA" id="ARBA00007023"/>
    </source>
</evidence>
<dbReference type="InterPro" id="IPR054351">
    <property type="entry name" value="NADH_UbQ_OxRdtase_ferredoxin"/>
</dbReference>
<dbReference type="InterPro" id="IPR017900">
    <property type="entry name" value="4Fe4S_Fe_S_CS"/>
</dbReference>
<dbReference type="InterPro" id="IPR027467">
    <property type="entry name" value="MopterinOxRdtase_cofactor_BS"/>
</dbReference>
<dbReference type="AlphaFoldDB" id="C8VVT9"/>
<dbReference type="InterPro" id="IPR006655">
    <property type="entry name" value="Mopterin_OxRdtase_prok_CS"/>
</dbReference>
<dbReference type="InterPro" id="IPR041924">
    <property type="entry name" value="Formate_Dh-H_N"/>
</dbReference>
<dbReference type="OrthoDB" id="9803192at2"/>
<dbReference type="Gene3D" id="2.40.40.20">
    <property type="match status" value="1"/>
</dbReference>
<evidence type="ECO:0000256" key="10">
    <source>
        <dbReference type="ARBA" id="ARBA00023002"/>
    </source>
</evidence>
<dbReference type="Gene3D" id="3.40.50.740">
    <property type="match status" value="1"/>
</dbReference>
<dbReference type="Gene3D" id="3.40.228.10">
    <property type="entry name" value="Dimethylsulfoxide Reductase, domain 2"/>
    <property type="match status" value="1"/>
</dbReference>
<comment type="similarity">
    <text evidence="3">Belongs to the complex I 75 kDa subunit family.</text>
</comment>
<evidence type="ECO:0000259" key="17">
    <source>
        <dbReference type="PROSITE" id="PS51379"/>
    </source>
</evidence>
<keyword evidence="9" id="KW-1278">Translocase</keyword>
<dbReference type="CDD" id="cd02753">
    <property type="entry name" value="MopB_Formate-Dh-H"/>
    <property type="match status" value="1"/>
</dbReference>
<evidence type="ECO:0000256" key="3">
    <source>
        <dbReference type="ARBA" id="ARBA00005404"/>
    </source>
</evidence>
<dbReference type="PROSITE" id="PS00198">
    <property type="entry name" value="4FE4S_FER_1"/>
    <property type="match status" value="1"/>
</dbReference>
<sequence>MSSVTLTINGQQVTVPKGTSVLYAARKIGVDIPTLCHDQELTRFGACRICVVEIPGMRNLPASCVTEATDGMVVFTESEAVVEARKTILELMLANHPIDCLICSKNGACSLQNYAYRYDVQGNAFPGEKHNYPIENENPFIVRDMNKCILCGKCVRACAEIQGRSVIDFAYRGFDAKVSPAMDLPLGESECVFCGSCVAVCPVGALSEKAMLGKGRTWEVKKVRTTCPFCGVGCNYDLNVKDGKVIGVTSNPDSPVNGRHTCIKGRFGTDYIHSPQRLTRPLIKKNGEFVEATWDEALDLVAAKLGEIKDKYGSDAIAALSSARCTNEDNYVLQKFIRARIGTNNVDHCARTCHASTVAGLAISFGSGAMTNSFNDILTTDLLFVIGANATEAHPIAGAKMLQAVQKGTKLVVADPRRIELAERADYWLQHKPGTDIPLMNGLMHIIIKEDLYDKRFVEERTEGFEELKATVEKYPPEKVSEITGVPAEILYDVARLYATSHNALICYTLGITEHVCGVDNVMSTANMAMLTGHIGRAGSGVNPQRGQNNVQGACDMGALPNVYPGYQQVVSPEAQAKFEKAWGVKLSGKLGLMIPDIMDSAVEGKIKAMYIMGEDPVLTDPDAHHIHKAMNNLEFLVVQEIFMSETAKYADVILPGASFAEKDGTFTNSERRVQRVRKAIEPIADSKADWEIVCSVSNRMGYPMNYSWPGEIFDEMAALTPSYGGMNYDRIDAKGLQWPCPTLDHPGTPILHTQSFTRGKGLLKGIEHVPPAELPDAEYPYLLSTGRILYHYNVTTRHSKGLGTHRPEEMAQVNPIDACVLGVNTGDKVEVASRRGSLTTKIAVTDKVPPGMIWMSFHHAETPTNQLTVNAFDPVSKTGEYKIAAVKLEKAE</sequence>
<dbReference type="RefSeq" id="WP_015758916.1">
    <property type="nucleotide sequence ID" value="NC_013216.1"/>
</dbReference>
<dbReference type="GO" id="GO:0008863">
    <property type="term" value="F:formate dehydrogenase (NAD+) activity"/>
    <property type="evidence" value="ECO:0007669"/>
    <property type="project" value="InterPro"/>
</dbReference>
<evidence type="ECO:0000259" key="19">
    <source>
        <dbReference type="PROSITE" id="PS51839"/>
    </source>
</evidence>
<keyword evidence="13" id="KW-0520">NAD</keyword>
<dbReference type="PANTHER" id="PTHR43105">
    <property type="entry name" value="RESPIRATORY NITRATE REDUCTASE"/>
    <property type="match status" value="1"/>
</dbReference>
<dbReference type="GO" id="GO:0051539">
    <property type="term" value="F:4 iron, 4 sulfur cluster binding"/>
    <property type="evidence" value="ECO:0007669"/>
    <property type="project" value="UniProtKB-KW"/>
</dbReference>
<dbReference type="SUPFAM" id="SSF53706">
    <property type="entry name" value="Formate dehydrogenase/DMSO reductase, domains 1-3"/>
    <property type="match status" value="1"/>
</dbReference>
<dbReference type="EMBL" id="CP001720">
    <property type="protein sequence ID" value="ACV64226.1"/>
    <property type="molecule type" value="Genomic_DNA"/>
</dbReference>